<accession>W8W2H1</accession>
<dbReference type="Proteomes" id="UP000097612">
    <property type="component" value="Segment"/>
</dbReference>
<evidence type="ECO:0000313" key="2">
    <source>
        <dbReference type="Proteomes" id="UP000097612"/>
    </source>
</evidence>
<keyword evidence="2" id="KW-1185">Reference proteome</keyword>
<sequence>MIDIILIIITVMFGALLLDKNKRSKFILKEGFSNGVLPHYSSNAYQSVMSKPCGQSSTLGHLQKEGVDYTFVLPQGGSVTLPEAQIFTPSYAGFLNDYQTFGSTGYSPGTPDQGGFSQYSMNANMETYQPIDFDNNIASLYGYRPDGYDTTPKPSVLGCSENDGLMGSNRWCGCESLSTSGTTETSTRRLIGGVNPRTLIPPRIVPPITDMEEWGTDNYTIHSAINDNRSDDLFLSGYITLDDCRCQGRCNCKKGWNKPLIKEGFNEDVTQPSDPMNWPTSSTSVSGHLGPLTTRVNSNCRGTLLRDCGGENLSQVVADHNYISPYDLSEQRITRPQILQNGGISRVPEKSVYTSITNGDDLIFVEQMSKKTGPKYSTDYITGDEPSMIYDPRMVGYSDSKRGYVDKLLGQPKFYYDDINAARAPNYITRNKIDIYSFGETTGRLKNPNDCAISGDNNQLAVEEFHNSALQHRSDMMQSLMSKRNSEMWQLREFPISTNGQRMLGGTSKI</sequence>
<protein>
    <submittedName>
        <fullName evidence="1">Uncharacterized protein</fullName>
    </submittedName>
</protein>
<name>W8W2H1_9VIRU</name>
<dbReference type="OrthoDB" id="21900at10239"/>
<gene>
    <name evidence="1" type="primary">177L</name>
    <name evidence="1" type="ORF">IIV25_177L</name>
</gene>
<reference evidence="1 2" key="1">
    <citation type="journal article" date="2013" name="Arch. Virol.">
        <title>Complete genome sequence of invertebrate iridovirus IIV-25 isolated from a blackfly larva.</title>
        <authorList>
            <person name="Piegu B."/>
            <person name="Guizard S."/>
            <person name="Spears T."/>
            <person name="Cruaud C."/>
            <person name="Couloux A."/>
            <person name="Bideshi D.K."/>
            <person name="Federici B.A."/>
            <person name="Bigot Y."/>
        </authorList>
    </citation>
    <scope>NUCLEOTIDE SEQUENCE [LARGE SCALE GENOMIC DNA]</scope>
</reference>
<dbReference type="EMBL" id="HF920635">
    <property type="protein sequence ID" value="CCV02195.1"/>
    <property type="molecule type" value="Genomic_DNA"/>
</dbReference>
<organism evidence="1 2">
    <name type="scientific">Invertebrate iridovirus 25</name>
    <dbReference type="NCBI Taxonomy" id="1301280"/>
    <lineage>
        <taxon>Viruses</taxon>
        <taxon>Varidnaviria</taxon>
        <taxon>Bamfordvirae</taxon>
        <taxon>Nucleocytoviricota</taxon>
        <taxon>Megaviricetes</taxon>
        <taxon>Pimascovirales</taxon>
        <taxon>Pimascovirales incertae sedis</taxon>
        <taxon>Iridoviridae</taxon>
        <taxon>Betairidovirinae</taxon>
        <taxon>Chloriridovirus</taxon>
        <taxon>Chloriridovirus simulium2</taxon>
    </lineage>
</organism>
<proteinExistence type="predicted"/>
<dbReference type="KEGG" id="vg:18501549"/>
<evidence type="ECO:0000313" key="1">
    <source>
        <dbReference type="EMBL" id="CCV02195.1"/>
    </source>
</evidence>
<dbReference type="RefSeq" id="YP_009010710.1">
    <property type="nucleotide sequence ID" value="NC_023613.1"/>
</dbReference>
<dbReference type="GeneID" id="18501549"/>